<dbReference type="EMBL" id="LR134156">
    <property type="protein sequence ID" value="VEA75212.1"/>
    <property type="molecule type" value="Genomic_DNA"/>
</dbReference>
<gene>
    <name evidence="2" type="ORF">NCTC10047_01030</name>
</gene>
<dbReference type="Proteomes" id="UP000275676">
    <property type="component" value="Chromosome"/>
</dbReference>
<sequence>MVTLSILIAGMTARRRKGESMAWIYHQSTGELWHNGVLKGKGYSGVLTNKNNPDRQQVKGMGPLPRGTYHIAGHNNSISPMTVILVQTSGESYGRSLFRIHGEKRPPAIPGFASEGCIIMGPGGAFAGDYVSRQNA</sequence>
<organism evidence="2 3">
    <name type="scientific">Salmonella enterica subsp. arizonae</name>
    <dbReference type="NCBI Taxonomy" id="59203"/>
    <lineage>
        <taxon>Bacteria</taxon>
        <taxon>Pseudomonadati</taxon>
        <taxon>Pseudomonadota</taxon>
        <taxon>Gammaproteobacteria</taxon>
        <taxon>Enterobacterales</taxon>
        <taxon>Enterobacteriaceae</taxon>
        <taxon>Salmonella</taxon>
    </lineage>
</organism>
<dbReference type="AlphaFoldDB" id="A0A3S4JYL3"/>
<protein>
    <recommendedName>
        <fullName evidence="1">Tlde1 domain-containing protein</fullName>
    </recommendedName>
</protein>
<accession>A0A3S4JYL3</accession>
<dbReference type="InterPro" id="IPR021225">
    <property type="entry name" value="Tlde1_dom"/>
</dbReference>
<evidence type="ECO:0000313" key="2">
    <source>
        <dbReference type="EMBL" id="VEA75212.1"/>
    </source>
</evidence>
<feature type="domain" description="Tlde1" evidence="1">
    <location>
        <begin position="41"/>
        <end position="120"/>
    </location>
</feature>
<dbReference type="Pfam" id="PF10908">
    <property type="entry name" value="Tlde1_dom"/>
    <property type="match status" value="1"/>
</dbReference>
<evidence type="ECO:0000259" key="1">
    <source>
        <dbReference type="Pfam" id="PF10908"/>
    </source>
</evidence>
<name>A0A3S4JYL3_SALER</name>
<proteinExistence type="predicted"/>
<evidence type="ECO:0000313" key="3">
    <source>
        <dbReference type="Proteomes" id="UP000275676"/>
    </source>
</evidence>
<reference evidence="2 3" key="1">
    <citation type="submission" date="2018-12" db="EMBL/GenBank/DDBJ databases">
        <authorList>
            <consortium name="Pathogen Informatics"/>
        </authorList>
    </citation>
    <scope>NUCLEOTIDE SEQUENCE [LARGE SCALE GENOMIC DNA]</scope>
    <source>
        <strain evidence="2 3">NCTC10047</strain>
    </source>
</reference>